<proteinExistence type="predicted"/>
<keyword evidence="1" id="KW-0812">Transmembrane</keyword>
<dbReference type="PIRSF" id="PIRSF036962">
    <property type="entry name" value="UCP036962_SignTr_Ycf55"/>
    <property type="match status" value="1"/>
</dbReference>
<keyword evidence="2" id="KW-0934">Plastid</keyword>
<geneLocation type="chloroplast" evidence="2"/>
<reference evidence="2" key="1">
    <citation type="journal article" date="2017" name="J. Phycol.">
        <title>Analysis of chloroplast genomes and a supermatrix inform reclassification of the Rhodomelaceae (Rhodophyta).</title>
        <authorList>
            <person name="Diaz-Tapia P."/>
            <person name="Maggs C.A."/>
            <person name="West J.A."/>
            <person name="Verbruggen H."/>
        </authorList>
    </citation>
    <scope>NUCLEOTIDE SEQUENCE</scope>
    <source>
        <strain evidence="2">JH1432</strain>
    </source>
</reference>
<organism evidence="2">
    <name type="scientific">Polysiphonia sp</name>
    <dbReference type="NCBI Taxonomy" id="1967842"/>
    <lineage>
        <taxon>Eukaryota</taxon>
        <taxon>Rhodophyta</taxon>
        <taxon>Florideophyceae</taxon>
        <taxon>Rhodymeniophycidae</taxon>
        <taxon>Ceramiales</taxon>
        <taxon>Rhodomelaceae</taxon>
        <taxon>Polysiphonioideae</taxon>
        <taxon>Polysiphonia</taxon>
    </lineage>
</organism>
<sequence length="318" mass="38277">MSNEITIKYWPNKQSIHLNNAIVELFIETEKKIILKTQNKSSEYLYLDILNIMSRTELLISILNQFKELILDIIEINLNHQKIKKLNKRISSIFINRVSKNFLFKLECNYIKYNKIKNLREKESNFIDYLLTYLIFGSSYIENNIFSFETQYTPYNHVRVLLENFIIQTGNLTMKKLIYNLQNSPNINKFLKQKNICNNLYTSNRSIILFLNNLKWQNFVYSYIYEMKSLYNERQKIWIISSKGIKTKYIYLSKEKRIKNLNQFKTIFILWLEIKDLLIPKTEKLILQIGKYCLYCSINLISNLILILIKIIVFYLKK</sequence>
<evidence type="ECO:0000256" key="1">
    <source>
        <dbReference type="SAM" id="Phobius"/>
    </source>
</evidence>
<protein>
    <submittedName>
        <fullName evidence="2">Uncharacterized protein</fullName>
    </submittedName>
</protein>
<evidence type="ECO:0000313" key="2">
    <source>
        <dbReference type="EMBL" id="ARW60522.1"/>
    </source>
</evidence>
<dbReference type="Pfam" id="PF12452">
    <property type="entry name" value="DUF3685"/>
    <property type="match status" value="1"/>
</dbReference>
<keyword evidence="2" id="KW-0150">Chloroplast</keyword>
<accession>A0A1Z1M3M4</accession>
<keyword evidence="1" id="KW-0472">Membrane</keyword>
<name>A0A1Z1M3M4_9FLOR</name>
<dbReference type="InterPro" id="IPR017077">
    <property type="entry name" value="Uncharacterised_Ycf55_algae"/>
</dbReference>
<dbReference type="InterPro" id="IPR022552">
    <property type="entry name" value="UPF_Ycf55"/>
</dbReference>
<dbReference type="AlphaFoldDB" id="A0A1Z1M3M4"/>
<dbReference type="EMBL" id="MF101414">
    <property type="protein sequence ID" value="ARW60522.1"/>
    <property type="molecule type" value="Genomic_DNA"/>
</dbReference>
<feature type="transmembrane region" description="Helical" evidence="1">
    <location>
        <begin position="292"/>
        <end position="316"/>
    </location>
</feature>
<keyword evidence="1" id="KW-1133">Transmembrane helix</keyword>
<gene>
    <name evidence="2" type="primary">ycf55</name>
</gene>